<evidence type="ECO:0000256" key="1">
    <source>
        <dbReference type="SAM" id="Phobius"/>
    </source>
</evidence>
<evidence type="ECO:0000313" key="2">
    <source>
        <dbReference type="EMBL" id="MEJ8279286.1"/>
    </source>
</evidence>
<accession>A0ABU8T5Q3</accession>
<protein>
    <submittedName>
        <fullName evidence="2">HsmA family protein</fullName>
    </submittedName>
</protein>
<keyword evidence="1" id="KW-0812">Transmembrane</keyword>
<sequence length="131" mass="13785">MLVTAIVLSTAALAAYTLGVWAEHRAGSLRWWHVGAFGAGLTCDVAGTAVMGRIAATQPPPPPGLAAVLQTIMSTTGLVALVLMAAHLAWAVAVMVRDRPAERARFHRYSLAVWALWLVPYFSGMAASMAG</sequence>
<dbReference type="EMBL" id="JBBJUP010000007">
    <property type="protein sequence ID" value="MEJ8279286.1"/>
    <property type="molecule type" value="Genomic_DNA"/>
</dbReference>
<keyword evidence="3" id="KW-1185">Reference proteome</keyword>
<dbReference type="Proteomes" id="UP001364211">
    <property type="component" value="Unassembled WGS sequence"/>
</dbReference>
<evidence type="ECO:0000313" key="3">
    <source>
        <dbReference type="Proteomes" id="UP001364211"/>
    </source>
</evidence>
<dbReference type="RefSeq" id="WP_340288635.1">
    <property type="nucleotide sequence ID" value="NZ_JBBJUP010000007.1"/>
</dbReference>
<feature type="transmembrane region" description="Helical" evidence="1">
    <location>
        <begin position="72"/>
        <end position="96"/>
    </location>
</feature>
<dbReference type="InterPro" id="IPR023813">
    <property type="entry name" value="HsmA-like"/>
</dbReference>
<gene>
    <name evidence="2" type="ORF">WJX68_10120</name>
</gene>
<keyword evidence="1" id="KW-1133">Transmembrane helix</keyword>
<organism evidence="2 3">
    <name type="scientific">Pseudonocardia spirodelae</name>
    <dbReference type="NCBI Taxonomy" id="3133431"/>
    <lineage>
        <taxon>Bacteria</taxon>
        <taxon>Bacillati</taxon>
        <taxon>Actinomycetota</taxon>
        <taxon>Actinomycetes</taxon>
        <taxon>Pseudonocardiales</taxon>
        <taxon>Pseudonocardiaceae</taxon>
        <taxon>Pseudonocardia</taxon>
    </lineage>
</organism>
<comment type="caution">
    <text evidence="2">The sequence shown here is derived from an EMBL/GenBank/DDBJ whole genome shotgun (WGS) entry which is preliminary data.</text>
</comment>
<dbReference type="NCBIfam" id="TIGR03987">
    <property type="entry name" value="HsmA family protein"/>
    <property type="match status" value="1"/>
</dbReference>
<name>A0ABU8T5Q3_9PSEU</name>
<proteinExistence type="predicted"/>
<feature type="transmembrane region" description="Helical" evidence="1">
    <location>
        <begin position="108"/>
        <end position="130"/>
    </location>
</feature>
<reference evidence="2 3" key="1">
    <citation type="submission" date="2024-03" db="EMBL/GenBank/DDBJ databases">
        <title>Draft genome sequence of Pseudonocardia sp. DW16-2.</title>
        <authorList>
            <person name="Duangmal K."/>
        </authorList>
    </citation>
    <scope>NUCLEOTIDE SEQUENCE [LARGE SCALE GENOMIC DNA]</scope>
    <source>
        <strain evidence="2 3">DW16-2</strain>
    </source>
</reference>
<keyword evidence="1" id="KW-0472">Membrane</keyword>